<dbReference type="EMBL" id="CAUOFW020007113">
    <property type="protein sequence ID" value="CAK9177656.1"/>
    <property type="molecule type" value="Genomic_DNA"/>
</dbReference>
<feature type="domain" description="FAF" evidence="3">
    <location>
        <begin position="99"/>
        <end position="152"/>
    </location>
</feature>
<dbReference type="AlphaFoldDB" id="A0ABC8U834"/>
<protein>
    <recommendedName>
        <fullName evidence="3">FAF domain-containing protein</fullName>
    </recommendedName>
</protein>
<comment type="caution">
    <text evidence="4">The sequence shown here is derived from an EMBL/GenBank/DDBJ whole genome shotgun (WGS) entry which is preliminary data.</text>
</comment>
<evidence type="ECO:0000313" key="4">
    <source>
        <dbReference type="EMBL" id="CAK9177656.1"/>
    </source>
</evidence>
<name>A0ABC8U834_9AQUA</name>
<gene>
    <name evidence="4" type="ORF">ILEXP_LOCUS47576</name>
</gene>
<evidence type="ECO:0000313" key="5">
    <source>
        <dbReference type="Proteomes" id="UP001642360"/>
    </source>
</evidence>
<evidence type="ECO:0000259" key="3">
    <source>
        <dbReference type="Pfam" id="PF11250"/>
    </source>
</evidence>
<dbReference type="PANTHER" id="PTHR33155">
    <property type="entry name" value="FANTASTIC FOUR-LIKE PROTEIN (DUF3049)"/>
    <property type="match status" value="1"/>
</dbReference>
<feature type="compositionally biased region" description="Acidic residues" evidence="2">
    <location>
        <begin position="158"/>
        <end position="176"/>
    </location>
</feature>
<evidence type="ECO:0000256" key="1">
    <source>
        <dbReference type="ARBA" id="ARBA00008690"/>
    </source>
</evidence>
<reference evidence="4 5" key="1">
    <citation type="submission" date="2024-02" db="EMBL/GenBank/DDBJ databases">
        <authorList>
            <person name="Vignale AGUSTIN F."/>
            <person name="Sosa J E."/>
            <person name="Modenutti C."/>
        </authorList>
    </citation>
    <scope>NUCLEOTIDE SEQUENCE [LARGE SCALE GENOMIC DNA]</scope>
</reference>
<accession>A0ABC8U834</accession>
<dbReference type="Proteomes" id="UP001642360">
    <property type="component" value="Unassembled WGS sequence"/>
</dbReference>
<dbReference type="PANTHER" id="PTHR33155:SF9">
    <property type="entry name" value="FANTASTIC FOUR-LIKE PROTEIN (DUF3049)"/>
    <property type="match status" value="1"/>
</dbReference>
<feature type="region of interest" description="Disordered" evidence="2">
    <location>
        <begin position="158"/>
        <end position="183"/>
    </location>
</feature>
<proteinExistence type="inferred from homology"/>
<dbReference type="Pfam" id="PF11250">
    <property type="entry name" value="FAF"/>
    <property type="match status" value="1"/>
</dbReference>
<keyword evidence="5" id="KW-1185">Reference proteome</keyword>
<dbReference type="InterPro" id="IPR021410">
    <property type="entry name" value="FAF"/>
</dbReference>
<dbReference type="InterPro" id="IPR046431">
    <property type="entry name" value="FAF_dom"/>
</dbReference>
<evidence type="ECO:0000256" key="2">
    <source>
        <dbReference type="SAM" id="MobiDB-lite"/>
    </source>
</evidence>
<sequence>MAVCGSLQHIFQQPMPESPRLLDSFSPWNQIKAMKPIEDSSFTDIFEGLGFESSDDLEDLKNEMNIDWPHYEEKTCNRRHSLPENICRDSKRSRTSGRAFPPPISCIGRSGWPWVCFKSYRHDGRFILKEIRIRTQDFLHASREDGRLKLHFIQSDDETLEEAEEEEEEVDEEDDQILEKTGV</sequence>
<organism evidence="4 5">
    <name type="scientific">Ilex paraguariensis</name>
    <name type="common">yerba mate</name>
    <dbReference type="NCBI Taxonomy" id="185542"/>
    <lineage>
        <taxon>Eukaryota</taxon>
        <taxon>Viridiplantae</taxon>
        <taxon>Streptophyta</taxon>
        <taxon>Embryophyta</taxon>
        <taxon>Tracheophyta</taxon>
        <taxon>Spermatophyta</taxon>
        <taxon>Magnoliopsida</taxon>
        <taxon>eudicotyledons</taxon>
        <taxon>Gunneridae</taxon>
        <taxon>Pentapetalae</taxon>
        <taxon>asterids</taxon>
        <taxon>campanulids</taxon>
        <taxon>Aquifoliales</taxon>
        <taxon>Aquifoliaceae</taxon>
        <taxon>Ilex</taxon>
    </lineage>
</organism>
<comment type="similarity">
    <text evidence="1">Belongs to the fantastic four family.</text>
</comment>